<feature type="region of interest" description="Disordered" evidence="1">
    <location>
        <begin position="715"/>
        <end position="815"/>
    </location>
</feature>
<dbReference type="RefSeq" id="XP_028031685.1">
    <property type="nucleotide sequence ID" value="XM_028175884.1"/>
</dbReference>
<dbReference type="AlphaFoldDB" id="A0A6J2JQ35"/>
<feature type="compositionally biased region" description="Basic and acidic residues" evidence="1">
    <location>
        <begin position="528"/>
        <end position="588"/>
    </location>
</feature>
<feature type="region of interest" description="Disordered" evidence="1">
    <location>
        <begin position="528"/>
        <end position="617"/>
    </location>
</feature>
<dbReference type="InterPro" id="IPR015010">
    <property type="entry name" value="TERF2IP_Myb"/>
</dbReference>
<name>A0A6J2JQ35_BOMMA</name>
<feature type="compositionally biased region" description="Polar residues" evidence="1">
    <location>
        <begin position="719"/>
        <end position="728"/>
    </location>
</feature>
<dbReference type="GeneID" id="114244163"/>
<proteinExistence type="predicted"/>
<feature type="region of interest" description="Disordered" evidence="1">
    <location>
        <begin position="253"/>
        <end position="278"/>
    </location>
</feature>
<dbReference type="OrthoDB" id="435460at2759"/>
<dbReference type="Pfam" id="PF08914">
    <property type="entry name" value="Myb_Rap1"/>
    <property type="match status" value="1"/>
</dbReference>
<feature type="compositionally biased region" description="Polar residues" evidence="1">
    <location>
        <begin position="433"/>
        <end position="458"/>
    </location>
</feature>
<evidence type="ECO:0000313" key="4">
    <source>
        <dbReference type="RefSeq" id="XP_028031685.1"/>
    </source>
</evidence>
<feature type="region of interest" description="Disordered" evidence="1">
    <location>
        <begin position="161"/>
        <end position="224"/>
    </location>
</feature>
<feature type="compositionally biased region" description="Basic and acidic residues" evidence="1">
    <location>
        <begin position="463"/>
        <end position="486"/>
    </location>
</feature>
<feature type="domain" description="TERF2-interacting telomeric protein 1 Myb" evidence="2">
    <location>
        <begin position="637"/>
        <end position="692"/>
    </location>
</feature>
<accession>A0A6J2JQ35</accession>
<feature type="compositionally biased region" description="Low complexity" evidence="1">
    <location>
        <begin position="779"/>
        <end position="797"/>
    </location>
</feature>
<sequence>MSMKFFIFAGGRWREVDMETGGVSGWRNRAQFAYQSRGKLRVASSESVLRGVRALADGHPSSVQDGPRLSQMRCENSEYKKIIERETMCLPYCQYRCKCIEHKKLEKRERMCLPCCQQGYKRNTIQPISPLLVSNYTQTSHQEVTLNLLSETEHRARPVARMRAQSCSKQISVKRKHVPTSSDSTENGRKIPKIEGSNPCSYARLAPKKNQLKSQRDNSKRAHVVDKSKCMKLQQKSIRQSCRTTTEEFTAKITSRSNDQLTDDAHSEEQSNDSETVGRHIATILTRNSRRKASKIDACKELIIDQSDVELFRNYLRKHCSDDVVTQFDNDQTYKTLLFYRINPLVSVERCERIHRMLQRADNLSLVDFASQLGLRSVSEGSQENPKRYKTRNNIRTPHKDIWTKSETDNFTDLKQSKSIRNLTERILRGATSERNNNVLHHPDTCNNDQSSRTTRNSAGMLRTDRESSGRVNKLDRDSNSKVVSRDNRGRYRCIVNKLKRKRDTACVNKLDNQYNSEGEDNMVRKTHSEGANRDRNSGGANKLDRARNSDKVTKFDSDRHSKGVHKLDPNRSGGEENRLDRRRDRDKSKHKSNVVVSVSSDSESQFQSKQEASRKVDALNPHIISKRPCRPSAKEYSTLEDHAIVSWLSLGSRSRQVKGNRVWRDLQDSYLAITGTKRTWHSLRNRYLRYILPSLSQLGLPHSLTQRLRAAAAAGSLKSRNLPQRRNSLFEGPEVRGAWSRRPAPTAVAEKSSSPSPPPPGPASPRSSSPRAPRRSLRLTSPSPERTSSRVTSRASPSPPTRRTRKLFNHNVAL</sequence>
<dbReference type="Proteomes" id="UP000504629">
    <property type="component" value="Unplaced"/>
</dbReference>
<gene>
    <name evidence="4" type="primary">LOC114244163</name>
</gene>
<organism evidence="3 4">
    <name type="scientific">Bombyx mandarina</name>
    <name type="common">Wild silk moth</name>
    <name type="synonym">Wild silkworm</name>
    <dbReference type="NCBI Taxonomy" id="7092"/>
    <lineage>
        <taxon>Eukaryota</taxon>
        <taxon>Metazoa</taxon>
        <taxon>Ecdysozoa</taxon>
        <taxon>Arthropoda</taxon>
        <taxon>Hexapoda</taxon>
        <taxon>Insecta</taxon>
        <taxon>Pterygota</taxon>
        <taxon>Neoptera</taxon>
        <taxon>Endopterygota</taxon>
        <taxon>Lepidoptera</taxon>
        <taxon>Glossata</taxon>
        <taxon>Ditrysia</taxon>
        <taxon>Bombycoidea</taxon>
        <taxon>Bombycidae</taxon>
        <taxon>Bombycinae</taxon>
        <taxon>Bombyx</taxon>
    </lineage>
</organism>
<feature type="compositionally biased region" description="Low complexity" evidence="1">
    <location>
        <begin position="594"/>
        <end position="611"/>
    </location>
</feature>
<evidence type="ECO:0000313" key="3">
    <source>
        <dbReference type="Proteomes" id="UP000504629"/>
    </source>
</evidence>
<keyword evidence="3" id="KW-1185">Reference proteome</keyword>
<feature type="region of interest" description="Disordered" evidence="1">
    <location>
        <begin position="431"/>
        <end position="486"/>
    </location>
</feature>
<protein>
    <submittedName>
        <fullName evidence="4">Uncharacterized protein LOC114244163 isoform X1</fullName>
    </submittedName>
</protein>
<feature type="compositionally biased region" description="Basic and acidic residues" evidence="1">
    <location>
        <begin position="214"/>
        <end position="224"/>
    </location>
</feature>
<dbReference type="Gene3D" id="1.10.10.60">
    <property type="entry name" value="Homeodomain-like"/>
    <property type="match status" value="1"/>
</dbReference>
<dbReference type="KEGG" id="bman:114244163"/>
<reference evidence="4" key="1">
    <citation type="submission" date="2025-08" db="UniProtKB">
        <authorList>
            <consortium name="RefSeq"/>
        </authorList>
    </citation>
    <scope>IDENTIFICATION</scope>
    <source>
        <tissue evidence="4">Silk gland</tissue>
    </source>
</reference>
<evidence type="ECO:0000256" key="1">
    <source>
        <dbReference type="SAM" id="MobiDB-lite"/>
    </source>
</evidence>
<evidence type="ECO:0000259" key="2">
    <source>
        <dbReference type="Pfam" id="PF08914"/>
    </source>
</evidence>